<dbReference type="GO" id="GO:0006099">
    <property type="term" value="P:tricarboxylic acid cycle"/>
    <property type="evidence" value="ECO:0007669"/>
    <property type="project" value="UniProtKB-KW"/>
</dbReference>
<dbReference type="EMBL" id="JBJKFK010002954">
    <property type="protein sequence ID" value="KAL3310440.1"/>
    <property type="molecule type" value="Genomic_DNA"/>
</dbReference>
<keyword evidence="12" id="KW-0349">Heme</keyword>
<protein>
    <recommendedName>
        <fullName evidence="12">Succinate dehydrogenase [ubiquinone] cytochrome b small subunit</fullName>
    </recommendedName>
</protein>
<keyword evidence="7 12" id="KW-1133">Transmembrane helix</keyword>
<reference evidence="13 14" key="1">
    <citation type="submission" date="2024-11" db="EMBL/GenBank/DDBJ databases">
        <title>Adaptive evolution of stress response genes in parasites aligns with host niche diversity.</title>
        <authorList>
            <person name="Hahn C."/>
            <person name="Resl P."/>
        </authorList>
    </citation>
    <scope>NUCLEOTIDE SEQUENCE [LARGE SCALE GENOMIC DNA]</scope>
    <source>
        <strain evidence="13">EGGRZ-B1_66</strain>
        <tissue evidence="13">Body</tissue>
    </source>
</reference>
<evidence type="ECO:0000256" key="10">
    <source>
        <dbReference type="PIRSR" id="PIRSR607992-1"/>
    </source>
</evidence>
<accession>A0ABD2PSI7</accession>
<dbReference type="PANTHER" id="PTHR13337">
    <property type="entry name" value="SUCCINATE DEHYDROGENASE"/>
    <property type="match status" value="1"/>
</dbReference>
<evidence type="ECO:0000256" key="6">
    <source>
        <dbReference type="ARBA" id="ARBA00022946"/>
    </source>
</evidence>
<evidence type="ECO:0000256" key="7">
    <source>
        <dbReference type="ARBA" id="ARBA00022989"/>
    </source>
</evidence>
<dbReference type="Pfam" id="PF05328">
    <property type="entry name" value="CybS"/>
    <property type="match status" value="1"/>
</dbReference>
<comment type="subcellular location">
    <subcellularLocation>
        <location evidence="1 12">Mitochondrion inner membrane</location>
        <topology evidence="1 12">Multi-pass membrane protein</topology>
    </subcellularLocation>
</comment>
<comment type="caution">
    <text evidence="13">The sequence shown here is derived from an EMBL/GenBank/DDBJ whole genome shotgun (WGS) entry which is preliminary data.</text>
</comment>
<keyword evidence="3 12" id="KW-0813">Transport</keyword>
<sequence>MHLQRIACRLAPTNKCSIAKFSPMMTQLHTNAVKGDIGEAPQSKLTGMTAAKHWTFERYFNIAFMPMWPLAMLTGTMATDMLLVSFITIHTYWGVENVIRDYSMDRLYGPNLRKYAIAVWKLVCFCVWLGFLYFSQHDVGFTKGLRTLWTL</sequence>
<evidence type="ECO:0000313" key="13">
    <source>
        <dbReference type="EMBL" id="KAL3310440.1"/>
    </source>
</evidence>
<evidence type="ECO:0000256" key="11">
    <source>
        <dbReference type="PIRSR" id="PIRSR607992-2"/>
    </source>
</evidence>
<dbReference type="InterPro" id="IPR007992">
    <property type="entry name" value="CybS"/>
</dbReference>
<keyword evidence="11" id="KW-0408">Iron</keyword>
<feature type="binding site" evidence="10">
    <location>
        <position position="102"/>
    </location>
    <ligand>
        <name>a ubiquinone</name>
        <dbReference type="ChEBI" id="CHEBI:16389"/>
        <note>ligand shared with IP/SDHB</note>
    </ligand>
</feature>
<evidence type="ECO:0000256" key="5">
    <source>
        <dbReference type="ARBA" id="ARBA00022792"/>
    </source>
</evidence>
<keyword evidence="12" id="KW-0816">Tricarboxylic acid cycle</keyword>
<feature type="transmembrane region" description="Helical" evidence="12">
    <location>
        <begin position="68"/>
        <end position="95"/>
    </location>
</feature>
<keyword evidence="12" id="KW-0249">Electron transport</keyword>
<evidence type="ECO:0000256" key="3">
    <source>
        <dbReference type="ARBA" id="ARBA00022448"/>
    </source>
</evidence>
<gene>
    <name evidence="13" type="ORF">Ciccas_010996</name>
</gene>
<keyword evidence="9 12" id="KW-0472">Membrane</keyword>
<organism evidence="13 14">
    <name type="scientific">Cichlidogyrus casuarinus</name>
    <dbReference type="NCBI Taxonomy" id="1844966"/>
    <lineage>
        <taxon>Eukaryota</taxon>
        <taxon>Metazoa</taxon>
        <taxon>Spiralia</taxon>
        <taxon>Lophotrochozoa</taxon>
        <taxon>Platyhelminthes</taxon>
        <taxon>Monogenea</taxon>
        <taxon>Monopisthocotylea</taxon>
        <taxon>Dactylogyridea</taxon>
        <taxon>Ancyrocephalidae</taxon>
        <taxon>Cichlidogyrus</taxon>
    </lineage>
</organism>
<feature type="binding site" description="axial binding residue" evidence="11">
    <location>
        <position position="90"/>
    </location>
    <ligand>
        <name>heme b</name>
        <dbReference type="ChEBI" id="CHEBI:60344"/>
        <note>ligand shared with SDHC</note>
    </ligand>
    <ligandPart>
        <name>Fe</name>
        <dbReference type="ChEBI" id="CHEBI:18248"/>
    </ligandPart>
</feature>
<dbReference type="Gene3D" id="1.20.1300.10">
    <property type="entry name" value="Fumarate reductase/succinate dehydrogenase, transmembrane subunit"/>
    <property type="match status" value="1"/>
</dbReference>
<dbReference type="GO" id="GO:0005743">
    <property type="term" value="C:mitochondrial inner membrane"/>
    <property type="evidence" value="ECO:0007669"/>
    <property type="project" value="UniProtKB-SubCell"/>
</dbReference>
<evidence type="ECO:0000313" key="14">
    <source>
        <dbReference type="Proteomes" id="UP001626550"/>
    </source>
</evidence>
<dbReference type="PANTHER" id="PTHR13337:SF2">
    <property type="entry name" value="SUCCINATE DEHYDROGENASE [UBIQUINONE] CYTOCHROME B SMALL SUBUNIT, MITOCHONDRIAL"/>
    <property type="match status" value="1"/>
</dbReference>
<dbReference type="Proteomes" id="UP001626550">
    <property type="component" value="Unassembled WGS sequence"/>
</dbReference>
<feature type="transmembrane region" description="Helical" evidence="12">
    <location>
        <begin position="115"/>
        <end position="134"/>
    </location>
</feature>
<keyword evidence="5 12" id="KW-0999">Mitochondrion inner membrane</keyword>
<dbReference type="AlphaFoldDB" id="A0ABD2PSI7"/>
<evidence type="ECO:0000256" key="9">
    <source>
        <dbReference type="ARBA" id="ARBA00023136"/>
    </source>
</evidence>
<evidence type="ECO:0000256" key="8">
    <source>
        <dbReference type="ARBA" id="ARBA00023128"/>
    </source>
</evidence>
<evidence type="ECO:0000256" key="1">
    <source>
        <dbReference type="ARBA" id="ARBA00004448"/>
    </source>
</evidence>
<keyword evidence="6 12" id="KW-0809">Transit peptide</keyword>
<keyword evidence="11 12" id="KW-0479">Metal-binding</keyword>
<evidence type="ECO:0000256" key="12">
    <source>
        <dbReference type="RuleBase" id="RU364031"/>
    </source>
</evidence>
<comment type="similarity">
    <text evidence="2 12">Belongs to the CybS family.</text>
</comment>
<evidence type="ECO:0000256" key="4">
    <source>
        <dbReference type="ARBA" id="ARBA00022692"/>
    </source>
</evidence>
<comment type="function">
    <text evidence="12">Membrane-anchoring subunit of succinate dehydrogenase (SDH) that is involved in complex II of the mitochondrial electron transport chain and is responsible for transferring electrons from succinate to ubiquinone (coenzyme Q).</text>
</comment>
<name>A0ABD2PSI7_9PLAT</name>
<dbReference type="GO" id="GO:0046872">
    <property type="term" value="F:metal ion binding"/>
    <property type="evidence" value="ECO:0007669"/>
    <property type="project" value="UniProtKB-KW"/>
</dbReference>
<comment type="caution">
    <text evidence="12">Lacks conserved residue(s) required for the propagation of feature annotation.</text>
</comment>
<proteinExistence type="inferred from homology"/>
<keyword evidence="4 12" id="KW-0812">Transmembrane</keyword>
<evidence type="ECO:0000256" key="2">
    <source>
        <dbReference type="ARBA" id="ARBA00007294"/>
    </source>
</evidence>
<keyword evidence="8 12" id="KW-0496">Mitochondrion</keyword>
<keyword evidence="14" id="KW-1185">Reference proteome</keyword>
<dbReference type="InterPro" id="IPR034804">
    <property type="entry name" value="SQR/QFR_C/D"/>
</dbReference>